<dbReference type="AlphaFoldDB" id="A0A261Y155"/>
<protein>
    <submittedName>
        <fullName evidence="2">Uncharacterized protein</fullName>
    </submittedName>
</protein>
<keyword evidence="3" id="KW-1185">Reference proteome</keyword>
<keyword evidence="1" id="KW-0472">Membrane</keyword>
<dbReference type="EMBL" id="MVBO01000045">
    <property type="protein sequence ID" value="OZJ04326.1"/>
    <property type="molecule type" value="Genomic_DNA"/>
</dbReference>
<evidence type="ECO:0000256" key="1">
    <source>
        <dbReference type="SAM" id="Phobius"/>
    </source>
</evidence>
<name>A0A261Y155_9FUNG</name>
<accession>A0A261Y155</accession>
<dbReference type="Proteomes" id="UP000242875">
    <property type="component" value="Unassembled WGS sequence"/>
</dbReference>
<feature type="transmembrane region" description="Helical" evidence="1">
    <location>
        <begin position="136"/>
        <end position="158"/>
    </location>
</feature>
<evidence type="ECO:0000313" key="2">
    <source>
        <dbReference type="EMBL" id="OZJ04326.1"/>
    </source>
</evidence>
<proteinExistence type="predicted"/>
<gene>
    <name evidence="2" type="ORF">BZG36_03158</name>
</gene>
<keyword evidence="1" id="KW-0812">Transmembrane</keyword>
<organism evidence="2 3">
    <name type="scientific">Bifiguratus adelaidae</name>
    <dbReference type="NCBI Taxonomy" id="1938954"/>
    <lineage>
        <taxon>Eukaryota</taxon>
        <taxon>Fungi</taxon>
        <taxon>Fungi incertae sedis</taxon>
        <taxon>Mucoromycota</taxon>
        <taxon>Mucoromycotina</taxon>
        <taxon>Endogonomycetes</taxon>
        <taxon>Endogonales</taxon>
        <taxon>Endogonales incertae sedis</taxon>
        <taxon>Bifiguratus</taxon>
    </lineage>
</organism>
<sequence length="165" mass="18009">MSITHYSQVATDLDPPIISNSRFKIVLKPLSIITHLGFQDTSNVGVEVTDIASDHDESPINSPVDSTHLGVPYRAWSPGSTSTDTLDSAEDKDEAKAFLEVQESRHCFVAQFYPSQPLLEDGTLTATQRRQRNHTIVLISLWLTILLGGGTCAIIYAAPIMTRGG</sequence>
<keyword evidence="1" id="KW-1133">Transmembrane helix</keyword>
<evidence type="ECO:0000313" key="3">
    <source>
        <dbReference type="Proteomes" id="UP000242875"/>
    </source>
</evidence>
<reference evidence="2 3" key="1">
    <citation type="journal article" date="2017" name="Mycologia">
        <title>Bifiguratus adelaidae, gen. et sp. nov., a new member of Mucoromycotina in endophytic and soil-dwelling habitats.</title>
        <authorList>
            <person name="Torres-Cruz T.J."/>
            <person name="Billingsley Tobias T.L."/>
            <person name="Almatruk M."/>
            <person name="Hesse C."/>
            <person name="Kuske C.R."/>
            <person name="Desiro A."/>
            <person name="Benucci G.M."/>
            <person name="Bonito G."/>
            <person name="Stajich J.E."/>
            <person name="Dunlap C."/>
            <person name="Arnold A.E."/>
            <person name="Porras-Alfaro A."/>
        </authorList>
    </citation>
    <scope>NUCLEOTIDE SEQUENCE [LARGE SCALE GENOMIC DNA]</scope>
    <source>
        <strain evidence="2 3">AZ0501</strain>
    </source>
</reference>
<comment type="caution">
    <text evidence="2">The sequence shown here is derived from an EMBL/GenBank/DDBJ whole genome shotgun (WGS) entry which is preliminary data.</text>
</comment>